<protein>
    <submittedName>
        <fullName evidence="1">Uncharacterized protein</fullName>
    </submittedName>
</protein>
<sequence length="47" mass="4842">MPLPARAATDVAAEPVDFAAVAGRPGAPLPVLVCAVERRLGIEYPGR</sequence>
<reference evidence="1" key="1">
    <citation type="submission" date="2022-11" db="EMBL/GenBank/DDBJ databases">
        <authorList>
            <person name="Mo P."/>
        </authorList>
    </citation>
    <scope>NUCLEOTIDE SEQUENCE</scope>
    <source>
        <strain evidence="1">HUAS 11-8</strain>
    </source>
</reference>
<evidence type="ECO:0000313" key="2">
    <source>
        <dbReference type="Proteomes" id="UP001163203"/>
    </source>
</evidence>
<organism evidence="1 2">
    <name type="scientific">Amycolatopsis cynarae</name>
    <dbReference type="NCBI Taxonomy" id="2995223"/>
    <lineage>
        <taxon>Bacteria</taxon>
        <taxon>Bacillati</taxon>
        <taxon>Actinomycetota</taxon>
        <taxon>Actinomycetes</taxon>
        <taxon>Pseudonocardiales</taxon>
        <taxon>Pseudonocardiaceae</taxon>
        <taxon>Amycolatopsis</taxon>
    </lineage>
</organism>
<dbReference type="RefSeq" id="WP_268758263.1">
    <property type="nucleotide sequence ID" value="NZ_CP113836.1"/>
</dbReference>
<accession>A0ABY7B9T8</accession>
<name>A0ABY7B9T8_9PSEU</name>
<evidence type="ECO:0000313" key="1">
    <source>
        <dbReference type="EMBL" id="WAL68169.1"/>
    </source>
</evidence>
<dbReference type="Proteomes" id="UP001163203">
    <property type="component" value="Chromosome"/>
</dbReference>
<gene>
    <name evidence="1" type="ORF">ORV05_10495</name>
</gene>
<dbReference type="EMBL" id="CP113836">
    <property type="protein sequence ID" value="WAL68169.1"/>
    <property type="molecule type" value="Genomic_DNA"/>
</dbReference>
<keyword evidence="2" id="KW-1185">Reference proteome</keyword>
<proteinExistence type="predicted"/>